<organism evidence="2 3">
    <name type="scientific">Dipteronia dyeriana</name>
    <dbReference type="NCBI Taxonomy" id="168575"/>
    <lineage>
        <taxon>Eukaryota</taxon>
        <taxon>Viridiplantae</taxon>
        <taxon>Streptophyta</taxon>
        <taxon>Embryophyta</taxon>
        <taxon>Tracheophyta</taxon>
        <taxon>Spermatophyta</taxon>
        <taxon>Magnoliopsida</taxon>
        <taxon>eudicotyledons</taxon>
        <taxon>Gunneridae</taxon>
        <taxon>Pentapetalae</taxon>
        <taxon>rosids</taxon>
        <taxon>malvids</taxon>
        <taxon>Sapindales</taxon>
        <taxon>Sapindaceae</taxon>
        <taxon>Hippocastanoideae</taxon>
        <taxon>Acereae</taxon>
        <taxon>Dipteronia</taxon>
    </lineage>
</organism>
<evidence type="ECO:0000313" key="2">
    <source>
        <dbReference type="EMBL" id="KAK2646222.1"/>
    </source>
</evidence>
<dbReference type="AlphaFoldDB" id="A0AAD9U1P9"/>
<gene>
    <name evidence="2" type="ORF">Ddye_021417</name>
</gene>
<dbReference type="SUPFAM" id="SSF53098">
    <property type="entry name" value="Ribonuclease H-like"/>
    <property type="match status" value="1"/>
</dbReference>
<sequence length="267" mass="31453">MKRKSDDIGWEYANLIDPSNFDEVKCNLCSKEFSGGVYRLKQHIARITGNVFKCPKSMREDQVRSALTDRKRRSIMNLCVNNRECTTFLSSKESSDEAHTEGHIFEYVFKYIEQVGPQNIVQVVTDNASNNMLVTKMLKKKMPNIFWSSCVTHTINLMHEVDDDDEEVEPGMGFTWKLVDEAIREDEMTQPRRSARVRRGLEEDFQSKDELVEEDNFKFESDEEQESERYGDEQNELGTYRLKTRHIVPYLFTNYYFIKLFVYYSTT</sequence>
<dbReference type="Pfam" id="PF04937">
    <property type="entry name" value="DUF659"/>
    <property type="match status" value="1"/>
</dbReference>
<dbReference type="InterPro" id="IPR012337">
    <property type="entry name" value="RNaseH-like_sf"/>
</dbReference>
<evidence type="ECO:0000313" key="3">
    <source>
        <dbReference type="Proteomes" id="UP001280121"/>
    </source>
</evidence>
<keyword evidence="3" id="KW-1185">Reference proteome</keyword>
<evidence type="ECO:0000259" key="1">
    <source>
        <dbReference type="Pfam" id="PF04937"/>
    </source>
</evidence>
<dbReference type="Proteomes" id="UP001280121">
    <property type="component" value="Unassembled WGS sequence"/>
</dbReference>
<protein>
    <recommendedName>
        <fullName evidence="1">DUF659 domain-containing protein</fullName>
    </recommendedName>
</protein>
<comment type="caution">
    <text evidence="2">The sequence shown here is derived from an EMBL/GenBank/DDBJ whole genome shotgun (WGS) entry which is preliminary data.</text>
</comment>
<proteinExistence type="predicted"/>
<dbReference type="PANTHER" id="PTHR32166">
    <property type="entry name" value="OSJNBA0013A04.12 PROTEIN"/>
    <property type="match status" value="1"/>
</dbReference>
<accession>A0AAD9U1P9</accession>
<dbReference type="PANTHER" id="PTHR32166:SF74">
    <property type="entry name" value="OS05G0256350 PROTEIN"/>
    <property type="match status" value="1"/>
</dbReference>
<feature type="domain" description="DUF659" evidence="1">
    <location>
        <begin position="45"/>
        <end position="160"/>
    </location>
</feature>
<dbReference type="InterPro" id="IPR007021">
    <property type="entry name" value="DUF659"/>
</dbReference>
<name>A0AAD9U1P9_9ROSI</name>
<reference evidence="2" key="1">
    <citation type="journal article" date="2023" name="Plant J.">
        <title>Genome sequences and population genomics provide insights into the demographic history, inbreeding, and mutation load of two 'living fossil' tree species of Dipteronia.</title>
        <authorList>
            <person name="Feng Y."/>
            <person name="Comes H.P."/>
            <person name="Chen J."/>
            <person name="Zhu S."/>
            <person name="Lu R."/>
            <person name="Zhang X."/>
            <person name="Li P."/>
            <person name="Qiu J."/>
            <person name="Olsen K.M."/>
            <person name="Qiu Y."/>
        </authorList>
    </citation>
    <scope>NUCLEOTIDE SEQUENCE</scope>
    <source>
        <strain evidence="2">KIB01</strain>
    </source>
</reference>
<dbReference type="EMBL" id="JANJYI010000006">
    <property type="protein sequence ID" value="KAK2646222.1"/>
    <property type="molecule type" value="Genomic_DNA"/>
</dbReference>